<sequence length="250" mass="28472">MTVRRSRTVLRIRGRFALELLPTSSRRETQSEVGDCNLGRTSCDTDPRLSVDARRISFDCPRASWDGCLLGKACTRLSPMEEDSNSSDNVDLNSYGDGRRSFCVDRSNSRRRRFSRHLLRAKLLITEKELMERYVRPSGDAVKSDCVIESDSSGVRQKGFNKLQKWRGCVEQVRVGSRERRISWRRMTVILGMWLIISQLRVFARGRGGWLMCNQVSSVGHKLMRSYSVSCASPCRMDGLAEDSESKGVF</sequence>
<accession>A0ABD1LRC0</accession>
<dbReference type="Pfam" id="PF05340">
    <property type="entry name" value="DUF740"/>
    <property type="match status" value="1"/>
</dbReference>
<proteinExistence type="predicted"/>
<name>A0ABD1LRC0_9FABA</name>
<evidence type="ECO:0000313" key="1">
    <source>
        <dbReference type="EMBL" id="KAL2326072.1"/>
    </source>
</evidence>
<comment type="caution">
    <text evidence="1">The sequence shown here is derived from an EMBL/GenBank/DDBJ whole genome shotgun (WGS) entry which is preliminary data.</text>
</comment>
<gene>
    <name evidence="1" type="ORF">Fmac_025130</name>
</gene>
<protein>
    <submittedName>
        <fullName evidence="1">Uncharacterized protein</fullName>
    </submittedName>
</protein>
<dbReference type="InterPro" id="IPR008004">
    <property type="entry name" value="OCTOPUS-like"/>
</dbReference>
<dbReference type="PANTHER" id="PTHR31659:SF0">
    <property type="entry name" value="EMB|CAB61945.1"/>
    <property type="match status" value="1"/>
</dbReference>
<keyword evidence="2" id="KW-1185">Reference proteome</keyword>
<dbReference type="Proteomes" id="UP001603857">
    <property type="component" value="Unassembled WGS sequence"/>
</dbReference>
<dbReference type="AlphaFoldDB" id="A0ABD1LRC0"/>
<organism evidence="1 2">
    <name type="scientific">Flemingia macrophylla</name>
    <dbReference type="NCBI Taxonomy" id="520843"/>
    <lineage>
        <taxon>Eukaryota</taxon>
        <taxon>Viridiplantae</taxon>
        <taxon>Streptophyta</taxon>
        <taxon>Embryophyta</taxon>
        <taxon>Tracheophyta</taxon>
        <taxon>Spermatophyta</taxon>
        <taxon>Magnoliopsida</taxon>
        <taxon>eudicotyledons</taxon>
        <taxon>Gunneridae</taxon>
        <taxon>Pentapetalae</taxon>
        <taxon>rosids</taxon>
        <taxon>fabids</taxon>
        <taxon>Fabales</taxon>
        <taxon>Fabaceae</taxon>
        <taxon>Papilionoideae</taxon>
        <taxon>50 kb inversion clade</taxon>
        <taxon>NPAAA clade</taxon>
        <taxon>indigoferoid/millettioid clade</taxon>
        <taxon>Phaseoleae</taxon>
        <taxon>Flemingia</taxon>
    </lineage>
</organism>
<dbReference type="EMBL" id="JBGMDY010000008">
    <property type="protein sequence ID" value="KAL2326072.1"/>
    <property type="molecule type" value="Genomic_DNA"/>
</dbReference>
<evidence type="ECO:0000313" key="2">
    <source>
        <dbReference type="Proteomes" id="UP001603857"/>
    </source>
</evidence>
<reference evidence="1 2" key="1">
    <citation type="submission" date="2024-08" db="EMBL/GenBank/DDBJ databases">
        <title>Insights into the chromosomal genome structure of Flemingia macrophylla.</title>
        <authorList>
            <person name="Ding Y."/>
            <person name="Zhao Y."/>
            <person name="Bi W."/>
            <person name="Wu M."/>
            <person name="Zhao G."/>
            <person name="Gong Y."/>
            <person name="Li W."/>
            <person name="Zhang P."/>
        </authorList>
    </citation>
    <scope>NUCLEOTIDE SEQUENCE [LARGE SCALE GENOMIC DNA]</scope>
    <source>
        <strain evidence="1">DYQJB</strain>
        <tissue evidence="1">Leaf</tissue>
    </source>
</reference>
<dbReference type="PANTHER" id="PTHR31659">
    <property type="entry name" value="PROTEIN: UPF0503-LIKE PROTEIN, PUTATIVE (DUF740)-RELATED"/>
    <property type="match status" value="1"/>
</dbReference>